<name>A0ABN9M705_9NEOB</name>
<evidence type="ECO:0000256" key="1">
    <source>
        <dbReference type="SAM" id="MobiDB-lite"/>
    </source>
</evidence>
<dbReference type="InterPro" id="IPR028063">
    <property type="entry name" value="SCRG1"/>
</dbReference>
<evidence type="ECO:0000313" key="3">
    <source>
        <dbReference type="EMBL" id="CAJ0960608.1"/>
    </source>
</evidence>
<organism evidence="3 4">
    <name type="scientific">Ranitomeya imitator</name>
    <name type="common">mimic poison frog</name>
    <dbReference type="NCBI Taxonomy" id="111125"/>
    <lineage>
        <taxon>Eukaryota</taxon>
        <taxon>Metazoa</taxon>
        <taxon>Chordata</taxon>
        <taxon>Craniata</taxon>
        <taxon>Vertebrata</taxon>
        <taxon>Euteleostomi</taxon>
        <taxon>Amphibia</taxon>
        <taxon>Batrachia</taxon>
        <taxon>Anura</taxon>
        <taxon>Neobatrachia</taxon>
        <taxon>Hyloidea</taxon>
        <taxon>Dendrobatidae</taxon>
        <taxon>Dendrobatinae</taxon>
        <taxon>Ranitomeya</taxon>
    </lineage>
</organism>
<feature type="region of interest" description="Disordered" evidence="1">
    <location>
        <begin position="132"/>
        <end position="180"/>
    </location>
</feature>
<keyword evidence="2" id="KW-0472">Membrane</keyword>
<feature type="transmembrane region" description="Helical" evidence="2">
    <location>
        <begin position="21"/>
        <end position="43"/>
    </location>
</feature>
<evidence type="ECO:0000313" key="4">
    <source>
        <dbReference type="Proteomes" id="UP001176940"/>
    </source>
</evidence>
<proteinExistence type="predicted"/>
<sequence length="328" mass="37134">MHRTQAPGLQLALGRWKTAKTVYVMLNITTKVVQVALLLFAMWEINATPAGRLSCYKKILRDRNCHNIPEGVDDLLPLNGNLQNHFLQGAGCEIVCYCNFNELFCCPNGVSQTPILMAPNRSYAQEGFPPDMEKFLKKQGNPPNTIKPSRSEERDQEVQTESERESDGDTDDQERGDQVTRSFIKRILSKTLEPIGRDLSNIKQDLNHLGHRIEAIEASHSRIIQCSNSSLSFHKQQEEHINRIYTILEDHENRERTNNLRLKGIPESILPEALTSTATEIFRSILTSSEPPPPPRARYGKSPQSTKTKAETGWSPTGYPLSLFRLQN</sequence>
<dbReference type="Proteomes" id="UP001176940">
    <property type="component" value="Unassembled WGS sequence"/>
</dbReference>
<comment type="caution">
    <text evidence="3">The sequence shown here is derived from an EMBL/GenBank/DDBJ whole genome shotgun (WGS) entry which is preliminary data.</text>
</comment>
<feature type="region of interest" description="Disordered" evidence="1">
    <location>
        <begin position="285"/>
        <end position="318"/>
    </location>
</feature>
<dbReference type="PANTHER" id="PTHR17463">
    <property type="entry name" value="SCRAPIE-RESPONSIVE PROTEIN 1 SCRG1"/>
    <property type="match status" value="1"/>
</dbReference>
<protein>
    <submittedName>
        <fullName evidence="3">Uncharacterized protein</fullName>
    </submittedName>
</protein>
<keyword evidence="2" id="KW-0812">Transmembrane</keyword>
<dbReference type="Pfam" id="PF15224">
    <property type="entry name" value="SCRG1"/>
    <property type="match status" value="1"/>
</dbReference>
<keyword evidence="2" id="KW-1133">Transmembrane helix</keyword>
<accession>A0ABN9M705</accession>
<gene>
    <name evidence="3" type="ORF">RIMI_LOCUS17369005</name>
</gene>
<evidence type="ECO:0000256" key="2">
    <source>
        <dbReference type="SAM" id="Phobius"/>
    </source>
</evidence>
<keyword evidence="4" id="KW-1185">Reference proteome</keyword>
<reference evidence="3" key="1">
    <citation type="submission" date="2023-07" db="EMBL/GenBank/DDBJ databases">
        <authorList>
            <person name="Stuckert A."/>
        </authorList>
    </citation>
    <scope>NUCLEOTIDE SEQUENCE</scope>
</reference>
<feature type="compositionally biased region" description="Basic and acidic residues" evidence="1">
    <location>
        <begin position="149"/>
        <end position="178"/>
    </location>
</feature>
<dbReference type="EMBL" id="CAUEEQ010050507">
    <property type="protein sequence ID" value="CAJ0960608.1"/>
    <property type="molecule type" value="Genomic_DNA"/>
</dbReference>
<dbReference type="PANTHER" id="PTHR17463:SF0">
    <property type="entry name" value="SCRAPIE-RESPONSIVE PROTEIN 1"/>
    <property type="match status" value="1"/>
</dbReference>